<feature type="non-terminal residue" evidence="1">
    <location>
        <position position="1"/>
    </location>
</feature>
<organism evidence="1 2">
    <name type="scientific">Cucurbita argyrosperma subsp. sororia</name>
    <dbReference type="NCBI Taxonomy" id="37648"/>
    <lineage>
        <taxon>Eukaryota</taxon>
        <taxon>Viridiplantae</taxon>
        <taxon>Streptophyta</taxon>
        <taxon>Embryophyta</taxon>
        <taxon>Tracheophyta</taxon>
        <taxon>Spermatophyta</taxon>
        <taxon>Magnoliopsida</taxon>
        <taxon>eudicotyledons</taxon>
        <taxon>Gunneridae</taxon>
        <taxon>Pentapetalae</taxon>
        <taxon>rosids</taxon>
        <taxon>fabids</taxon>
        <taxon>Cucurbitales</taxon>
        <taxon>Cucurbitaceae</taxon>
        <taxon>Cucurbiteae</taxon>
        <taxon>Cucurbita</taxon>
    </lineage>
</organism>
<dbReference type="Proteomes" id="UP000685013">
    <property type="component" value="Chromosome 3"/>
</dbReference>
<proteinExistence type="predicted"/>
<keyword evidence="2" id="KW-1185">Reference proteome</keyword>
<name>A0AAV6NW43_9ROSI</name>
<dbReference type="AlphaFoldDB" id="A0AAV6NW43"/>
<evidence type="ECO:0000313" key="1">
    <source>
        <dbReference type="EMBL" id="KAG6603973.1"/>
    </source>
</evidence>
<evidence type="ECO:0000313" key="2">
    <source>
        <dbReference type="Proteomes" id="UP000685013"/>
    </source>
</evidence>
<gene>
    <name evidence="1" type="ORF">SDJN03_04582</name>
</gene>
<comment type="caution">
    <text evidence="1">The sequence shown here is derived from an EMBL/GenBank/DDBJ whole genome shotgun (WGS) entry which is preliminary data.</text>
</comment>
<reference evidence="1 2" key="1">
    <citation type="journal article" date="2021" name="Hortic Res">
        <title>The domestication of Cucurbita argyrosperma as revealed by the genome of its wild relative.</title>
        <authorList>
            <person name="Barrera-Redondo J."/>
            <person name="Sanchez-de la Vega G."/>
            <person name="Aguirre-Liguori J.A."/>
            <person name="Castellanos-Morales G."/>
            <person name="Gutierrez-Guerrero Y.T."/>
            <person name="Aguirre-Dugua X."/>
            <person name="Aguirre-Planter E."/>
            <person name="Tenaillon M.I."/>
            <person name="Lira-Saade R."/>
            <person name="Eguiarte L.E."/>
        </authorList>
    </citation>
    <scope>NUCLEOTIDE SEQUENCE [LARGE SCALE GENOMIC DNA]</scope>
    <source>
        <strain evidence="1">JBR-2021</strain>
    </source>
</reference>
<accession>A0AAV6NW43</accession>
<sequence length="146" mass="15866">MRSEALPYIATQNRKIPDVGAQSLSYIKLLCPFNDNFTAFDISSQCSPSCRTPDEFAAANSPDPEDFFEPSISCNPSHLSFSQSIVVSSLNTASSVPSSLPPLNLTHSAYFKVSRNYNGGQVFSVPEDCGSWLQSQSRSSRTSLVS</sequence>
<dbReference type="EMBL" id="JAGKQH010000003">
    <property type="protein sequence ID" value="KAG6603973.1"/>
    <property type="molecule type" value="Genomic_DNA"/>
</dbReference>
<protein>
    <submittedName>
        <fullName evidence="1">Uncharacterized protein</fullName>
    </submittedName>
</protein>